<proteinExistence type="inferred from homology"/>
<evidence type="ECO:0000256" key="6">
    <source>
        <dbReference type="RuleBase" id="RU003934"/>
    </source>
</evidence>
<organism evidence="7 8">
    <name type="scientific">Escallonia rubra</name>
    <dbReference type="NCBI Taxonomy" id="112253"/>
    <lineage>
        <taxon>Eukaryota</taxon>
        <taxon>Viridiplantae</taxon>
        <taxon>Streptophyta</taxon>
        <taxon>Embryophyta</taxon>
        <taxon>Tracheophyta</taxon>
        <taxon>Spermatophyta</taxon>
        <taxon>Magnoliopsida</taxon>
        <taxon>eudicotyledons</taxon>
        <taxon>Gunneridae</taxon>
        <taxon>Pentapetalae</taxon>
        <taxon>asterids</taxon>
        <taxon>campanulids</taxon>
        <taxon>Escalloniales</taxon>
        <taxon>Escalloniaceae</taxon>
        <taxon>Escallonia</taxon>
    </lineage>
</organism>
<evidence type="ECO:0000313" key="8">
    <source>
        <dbReference type="Proteomes" id="UP001187471"/>
    </source>
</evidence>
<keyword evidence="8" id="KW-1185">Reference proteome</keyword>
<dbReference type="FunFam" id="3.30.70.330:FF:000532">
    <property type="entry name" value="50S ribosomal protein L23"/>
    <property type="match status" value="1"/>
</dbReference>
<keyword evidence="5 6" id="KW-0687">Ribonucleoprotein</keyword>
<dbReference type="GO" id="GO:0003735">
    <property type="term" value="F:structural constituent of ribosome"/>
    <property type="evidence" value="ECO:0007669"/>
    <property type="project" value="InterPro"/>
</dbReference>
<evidence type="ECO:0000256" key="1">
    <source>
        <dbReference type="ARBA" id="ARBA00006700"/>
    </source>
</evidence>
<comment type="caution">
    <text evidence="7">The sequence shown here is derived from an EMBL/GenBank/DDBJ whole genome shotgun (WGS) entry which is preliminary data.</text>
</comment>
<reference evidence="7" key="1">
    <citation type="submission" date="2022-12" db="EMBL/GenBank/DDBJ databases">
        <title>Draft genome assemblies for two species of Escallonia (Escalloniales).</title>
        <authorList>
            <person name="Chanderbali A."/>
            <person name="Dervinis C."/>
            <person name="Anghel I."/>
            <person name="Soltis D."/>
            <person name="Soltis P."/>
            <person name="Zapata F."/>
        </authorList>
    </citation>
    <scope>NUCLEOTIDE SEQUENCE</scope>
    <source>
        <strain evidence="7">UCBG92.1500</strain>
        <tissue evidence="7">Leaf</tissue>
    </source>
</reference>
<evidence type="ECO:0000256" key="5">
    <source>
        <dbReference type="ARBA" id="ARBA00023274"/>
    </source>
</evidence>
<dbReference type="Proteomes" id="UP001187471">
    <property type="component" value="Unassembled WGS sequence"/>
</dbReference>
<dbReference type="GO" id="GO:0006412">
    <property type="term" value="P:translation"/>
    <property type="evidence" value="ECO:0007669"/>
    <property type="project" value="InterPro"/>
</dbReference>
<dbReference type="GO" id="GO:0019843">
    <property type="term" value="F:rRNA binding"/>
    <property type="evidence" value="ECO:0007669"/>
    <property type="project" value="UniProtKB-KW"/>
</dbReference>
<accession>A0AA88R2I9</accession>
<dbReference type="InterPro" id="IPR013025">
    <property type="entry name" value="Ribosomal_uL23-like"/>
</dbReference>
<evidence type="ECO:0000313" key="7">
    <source>
        <dbReference type="EMBL" id="KAK2981213.1"/>
    </source>
</evidence>
<dbReference type="HAMAP" id="MF_01369_A">
    <property type="entry name" value="Ribosomal_uL23_A"/>
    <property type="match status" value="1"/>
</dbReference>
<dbReference type="AlphaFoldDB" id="A0AA88R2I9"/>
<dbReference type="GO" id="GO:0005840">
    <property type="term" value="C:ribosome"/>
    <property type="evidence" value="ECO:0007669"/>
    <property type="project" value="UniProtKB-KW"/>
</dbReference>
<dbReference type="GO" id="GO:0003729">
    <property type="term" value="F:mRNA binding"/>
    <property type="evidence" value="ECO:0007669"/>
    <property type="project" value="UniProtKB-ARBA"/>
</dbReference>
<dbReference type="InterPro" id="IPR012677">
    <property type="entry name" value="Nucleotide-bd_a/b_plait_sf"/>
</dbReference>
<evidence type="ECO:0000256" key="2">
    <source>
        <dbReference type="ARBA" id="ARBA00022730"/>
    </source>
</evidence>
<dbReference type="Pfam" id="PF00276">
    <property type="entry name" value="Ribosomal_L23"/>
    <property type="match status" value="1"/>
</dbReference>
<keyword evidence="3" id="KW-0694">RNA-binding</keyword>
<evidence type="ECO:0000256" key="4">
    <source>
        <dbReference type="ARBA" id="ARBA00022980"/>
    </source>
</evidence>
<dbReference type="SUPFAM" id="SSF54189">
    <property type="entry name" value="Ribosomal proteins S24e, L23 and L15e"/>
    <property type="match status" value="1"/>
</dbReference>
<gene>
    <name evidence="7" type="ORF">RJ640_030602</name>
</gene>
<keyword evidence="4 6" id="KW-0689">Ribosomal protein</keyword>
<name>A0AA88R2I9_9ASTE</name>
<dbReference type="GO" id="GO:1990904">
    <property type="term" value="C:ribonucleoprotein complex"/>
    <property type="evidence" value="ECO:0007669"/>
    <property type="project" value="UniProtKB-KW"/>
</dbReference>
<evidence type="ECO:0000256" key="3">
    <source>
        <dbReference type="ARBA" id="ARBA00022884"/>
    </source>
</evidence>
<dbReference type="InterPro" id="IPR012678">
    <property type="entry name" value="Ribosomal_uL23/eL15/eS24_sf"/>
</dbReference>
<protein>
    <recommendedName>
        <fullName evidence="9">50S ribosomal protein L23, chloroplastic</fullName>
    </recommendedName>
</protein>
<dbReference type="EMBL" id="JAVXUO010001548">
    <property type="protein sequence ID" value="KAK2981213.1"/>
    <property type="molecule type" value="Genomic_DNA"/>
</dbReference>
<evidence type="ECO:0008006" key="9">
    <source>
        <dbReference type="Google" id="ProtNLM"/>
    </source>
</evidence>
<dbReference type="PANTHER" id="PTHR11620">
    <property type="entry name" value="60S RIBOSOMAL PROTEIN L23A"/>
    <property type="match status" value="1"/>
</dbReference>
<keyword evidence="2" id="KW-0699">rRNA-binding</keyword>
<dbReference type="Gene3D" id="3.30.70.330">
    <property type="match status" value="1"/>
</dbReference>
<dbReference type="PROSITE" id="PS00050">
    <property type="entry name" value="RIBOSOMAL_L23"/>
    <property type="match status" value="1"/>
</dbReference>
<sequence length="170" mass="19590">MGSSVLVQSMSTQVDSYQKANLRIQWYSKESNKKSSNPNNNKEDQISVSVHHPKTYDQTSVAIHHPRATTRERNSLLYTEVRNKLDHYQILKYPLVTEFAMKMIVNENTLAFIVDKHANKKNIRDAVEKMFSIQTKKVNTLINFDGTKKAYIKLTKGYSALDLAKKIKII</sequence>
<comment type="similarity">
    <text evidence="1 6">Belongs to the universal ribosomal protein uL23 family.</text>
</comment>
<dbReference type="InterPro" id="IPR001014">
    <property type="entry name" value="Ribosomal_uL23_CS"/>
</dbReference>
<dbReference type="NCBIfam" id="NF011118">
    <property type="entry name" value="PRK14548.1"/>
    <property type="match status" value="1"/>
</dbReference>